<protein>
    <submittedName>
        <fullName evidence="1">Uncharacterized protein</fullName>
    </submittedName>
</protein>
<organism evidence="1 2">
    <name type="scientific">Brachionus plicatilis</name>
    <name type="common">Marine rotifer</name>
    <name type="synonym">Brachionus muelleri</name>
    <dbReference type="NCBI Taxonomy" id="10195"/>
    <lineage>
        <taxon>Eukaryota</taxon>
        <taxon>Metazoa</taxon>
        <taxon>Spiralia</taxon>
        <taxon>Gnathifera</taxon>
        <taxon>Rotifera</taxon>
        <taxon>Eurotatoria</taxon>
        <taxon>Monogononta</taxon>
        <taxon>Pseudotrocha</taxon>
        <taxon>Ploima</taxon>
        <taxon>Brachionidae</taxon>
        <taxon>Brachionus</taxon>
    </lineage>
</organism>
<gene>
    <name evidence="1" type="ORF">BpHYR1_026452</name>
</gene>
<accession>A0A3M7QX04</accession>
<name>A0A3M7QX04_BRAPC</name>
<proteinExistence type="predicted"/>
<evidence type="ECO:0000313" key="1">
    <source>
        <dbReference type="EMBL" id="RNA15813.1"/>
    </source>
</evidence>
<sequence>MAHVSFSGISGIKILALVNTVDILVRSSRAIIDVNWISDGLITRRIDYVPKNLLGILYGAPFLVFVAQKNQLMLLSSPETPHALSINFDHSERQHILIQHDYFVLIRVLGKLMPQRQQAGHTGQHSAPPHRVSLITDHTLLVKLGQTFMQTLLVSQVTLKVVLVQSKSHADRWQHNFFQQIHVIEDPFVFGRLDANVPFEQSVVAMLK</sequence>
<dbReference type="Proteomes" id="UP000276133">
    <property type="component" value="Unassembled WGS sequence"/>
</dbReference>
<evidence type="ECO:0000313" key="2">
    <source>
        <dbReference type="Proteomes" id="UP000276133"/>
    </source>
</evidence>
<keyword evidence="2" id="KW-1185">Reference proteome</keyword>
<dbReference type="EMBL" id="REGN01004882">
    <property type="protein sequence ID" value="RNA15813.1"/>
    <property type="molecule type" value="Genomic_DNA"/>
</dbReference>
<reference evidence="1 2" key="1">
    <citation type="journal article" date="2018" name="Sci. Rep.">
        <title>Genomic signatures of local adaptation to the degree of environmental predictability in rotifers.</title>
        <authorList>
            <person name="Franch-Gras L."/>
            <person name="Hahn C."/>
            <person name="Garcia-Roger E.M."/>
            <person name="Carmona M.J."/>
            <person name="Serra M."/>
            <person name="Gomez A."/>
        </authorList>
    </citation>
    <scope>NUCLEOTIDE SEQUENCE [LARGE SCALE GENOMIC DNA]</scope>
    <source>
        <strain evidence="1">HYR1</strain>
    </source>
</reference>
<dbReference type="AlphaFoldDB" id="A0A3M7QX04"/>
<comment type="caution">
    <text evidence="1">The sequence shown here is derived from an EMBL/GenBank/DDBJ whole genome shotgun (WGS) entry which is preliminary data.</text>
</comment>